<dbReference type="PANTHER" id="PTHR43790:SF3">
    <property type="entry name" value="D-ALLOSE IMPORT ATP-BINDING PROTEIN ALSA-RELATED"/>
    <property type="match status" value="1"/>
</dbReference>
<evidence type="ECO:0000256" key="5">
    <source>
        <dbReference type="ARBA" id="ARBA00022737"/>
    </source>
</evidence>
<dbReference type="OrthoDB" id="9771863at2"/>
<dbReference type="Gene3D" id="3.40.50.300">
    <property type="entry name" value="P-loop containing nucleotide triphosphate hydrolases"/>
    <property type="match status" value="2"/>
</dbReference>
<evidence type="ECO:0000256" key="1">
    <source>
        <dbReference type="ARBA" id="ARBA00004202"/>
    </source>
</evidence>
<evidence type="ECO:0000313" key="12">
    <source>
        <dbReference type="Proteomes" id="UP000317909"/>
    </source>
</evidence>
<dbReference type="AlphaFoldDB" id="A0A517U0Q2"/>
<protein>
    <submittedName>
        <fullName evidence="11">Galactose/methyl galactoside import ATP-binding protein MglA</fullName>
        <ecNumber evidence="11">3.6.3.17</ecNumber>
    </submittedName>
</protein>
<keyword evidence="12" id="KW-1185">Reference proteome</keyword>
<keyword evidence="6" id="KW-0547">Nucleotide-binding</keyword>
<dbReference type="CDD" id="cd03215">
    <property type="entry name" value="ABC_Carb_Monos_II"/>
    <property type="match status" value="1"/>
</dbReference>
<reference evidence="11 12" key="1">
    <citation type="submission" date="2019-02" db="EMBL/GenBank/DDBJ databases">
        <title>Deep-cultivation of Planctomycetes and their phenomic and genomic characterization uncovers novel biology.</title>
        <authorList>
            <person name="Wiegand S."/>
            <person name="Jogler M."/>
            <person name="Boedeker C."/>
            <person name="Pinto D."/>
            <person name="Vollmers J."/>
            <person name="Rivas-Marin E."/>
            <person name="Kohn T."/>
            <person name="Peeters S.H."/>
            <person name="Heuer A."/>
            <person name="Rast P."/>
            <person name="Oberbeckmann S."/>
            <person name="Bunk B."/>
            <person name="Jeske O."/>
            <person name="Meyerdierks A."/>
            <person name="Storesund J.E."/>
            <person name="Kallscheuer N."/>
            <person name="Luecker S."/>
            <person name="Lage O.M."/>
            <person name="Pohl T."/>
            <person name="Merkel B.J."/>
            <person name="Hornburger P."/>
            <person name="Mueller R.-W."/>
            <person name="Bruemmer F."/>
            <person name="Labrenz M."/>
            <person name="Spormann A.M."/>
            <person name="Op den Camp H."/>
            <person name="Overmann J."/>
            <person name="Amann R."/>
            <person name="Jetten M.S.M."/>
            <person name="Mascher T."/>
            <person name="Medema M.H."/>
            <person name="Devos D.P."/>
            <person name="Kaster A.-K."/>
            <person name="Ovreas L."/>
            <person name="Rohde M."/>
            <person name="Galperin M.Y."/>
            <person name="Jogler C."/>
        </authorList>
    </citation>
    <scope>NUCLEOTIDE SEQUENCE [LARGE SCALE GENOMIC DNA]</scope>
    <source>
        <strain evidence="11 12">I41</strain>
    </source>
</reference>
<keyword evidence="11" id="KW-0378">Hydrolase</keyword>
<dbReference type="PROSITE" id="PS00211">
    <property type="entry name" value="ABC_TRANSPORTER_1"/>
    <property type="match status" value="1"/>
</dbReference>
<dbReference type="FunFam" id="3.40.50.300:FF:000127">
    <property type="entry name" value="Ribose import ATP-binding protein RbsA"/>
    <property type="match status" value="1"/>
</dbReference>
<dbReference type="GO" id="GO:0016887">
    <property type="term" value="F:ATP hydrolysis activity"/>
    <property type="evidence" value="ECO:0007669"/>
    <property type="project" value="InterPro"/>
</dbReference>
<dbReference type="InterPro" id="IPR050107">
    <property type="entry name" value="ABC_carbohydrate_import_ATPase"/>
</dbReference>
<feature type="domain" description="ABC transporter" evidence="10">
    <location>
        <begin position="240"/>
        <end position="501"/>
    </location>
</feature>
<dbReference type="SUPFAM" id="SSF52540">
    <property type="entry name" value="P-loop containing nucleoside triphosphate hydrolases"/>
    <property type="match status" value="2"/>
</dbReference>
<dbReference type="Proteomes" id="UP000317909">
    <property type="component" value="Chromosome"/>
</dbReference>
<evidence type="ECO:0000256" key="4">
    <source>
        <dbReference type="ARBA" id="ARBA00022597"/>
    </source>
</evidence>
<sequence length="507" mass="54369">MPPRLAMSGVRHRYGATQALSGVDLEVRSGEVHALVGENGAGKSTLMKILSGALIPDAGSMQLDGEPYRPQTPADGRAAGVAMIYQELSLAPDLSVAENISLGVEPTRGPFVRRHELRERARAALAEIGRPELPLDLPAGRLSVAEQQLVEIARSVATGCRILVLDEPTSTLSQQDVERLFTLIRRLRERGLAIVYISHFLEEVKAICDRFTALRDGQTTGSGDAKSTPADRIVAMMVGRAVDDLYPRTPRTCGETVLSIRDLAGVAKPESATLDLRRGEVVGIAGIIGAGRTELLRALMGLDPVARGTVRVATLEGWQSPSARWRQGMGLVSEDRKREGLALELTIAENITLPKLSGLTPRGWVTPAAQDRASQPLVERLGIKCRSPRQPVGALSGGNQQKVAIARLLHADVDMLLLDEPTRGIDVGSKAEICRLINELAVGDSVAGRAPKAVLIVSSYLPELLGLCDRIAVMCRGRLGDARPVEAWSEHEIMLAATGAKTEPART</sequence>
<dbReference type="InterPro" id="IPR003593">
    <property type="entry name" value="AAA+_ATPase"/>
</dbReference>
<accession>A0A517U0Q2</accession>
<keyword evidence="9" id="KW-0472">Membrane</keyword>
<dbReference type="CDD" id="cd03216">
    <property type="entry name" value="ABC_Carb_Monos_I"/>
    <property type="match status" value="1"/>
</dbReference>
<keyword evidence="7 11" id="KW-0067">ATP-binding</keyword>
<evidence type="ECO:0000256" key="8">
    <source>
        <dbReference type="ARBA" id="ARBA00022967"/>
    </source>
</evidence>
<evidence type="ECO:0000256" key="7">
    <source>
        <dbReference type="ARBA" id="ARBA00022840"/>
    </source>
</evidence>
<keyword evidence="5" id="KW-0677">Repeat</keyword>
<keyword evidence="4" id="KW-0762">Sugar transport</keyword>
<evidence type="ECO:0000259" key="10">
    <source>
        <dbReference type="PROSITE" id="PS50893"/>
    </source>
</evidence>
<evidence type="ECO:0000256" key="3">
    <source>
        <dbReference type="ARBA" id="ARBA00022475"/>
    </source>
</evidence>
<organism evidence="11 12">
    <name type="scientific">Lacipirellula limnantheis</name>
    <dbReference type="NCBI Taxonomy" id="2528024"/>
    <lineage>
        <taxon>Bacteria</taxon>
        <taxon>Pseudomonadati</taxon>
        <taxon>Planctomycetota</taxon>
        <taxon>Planctomycetia</taxon>
        <taxon>Pirellulales</taxon>
        <taxon>Lacipirellulaceae</taxon>
        <taxon>Lacipirellula</taxon>
    </lineage>
</organism>
<evidence type="ECO:0000313" key="11">
    <source>
        <dbReference type="EMBL" id="QDT74200.1"/>
    </source>
</evidence>
<dbReference type="EMBL" id="CP036339">
    <property type="protein sequence ID" value="QDT74200.1"/>
    <property type="molecule type" value="Genomic_DNA"/>
</dbReference>
<dbReference type="SMART" id="SM00382">
    <property type="entry name" value="AAA"/>
    <property type="match status" value="2"/>
</dbReference>
<comment type="subcellular location">
    <subcellularLocation>
        <location evidence="1">Cell membrane</location>
        <topology evidence="1">Peripheral membrane protein</topology>
    </subcellularLocation>
</comment>
<dbReference type="EC" id="3.6.3.17" evidence="11"/>
<dbReference type="InterPro" id="IPR017871">
    <property type="entry name" value="ABC_transporter-like_CS"/>
</dbReference>
<dbReference type="InterPro" id="IPR003439">
    <property type="entry name" value="ABC_transporter-like_ATP-bd"/>
</dbReference>
<evidence type="ECO:0000256" key="9">
    <source>
        <dbReference type="ARBA" id="ARBA00023136"/>
    </source>
</evidence>
<dbReference type="Pfam" id="PF00005">
    <property type="entry name" value="ABC_tran"/>
    <property type="match status" value="2"/>
</dbReference>
<dbReference type="KEGG" id="llh:I41_33950"/>
<dbReference type="PANTHER" id="PTHR43790">
    <property type="entry name" value="CARBOHYDRATE TRANSPORT ATP-BINDING PROTEIN MG119-RELATED"/>
    <property type="match status" value="1"/>
</dbReference>
<dbReference type="PROSITE" id="PS50893">
    <property type="entry name" value="ABC_TRANSPORTER_2"/>
    <property type="match status" value="2"/>
</dbReference>
<feature type="domain" description="ABC transporter" evidence="10">
    <location>
        <begin position="5"/>
        <end position="241"/>
    </location>
</feature>
<keyword evidence="8" id="KW-1278">Translocase</keyword>
<gene>
    <name evidence="11" type="primary">mglA</name>
    <name evidence="11" type="ORF">I41_33950</name>
</gene>
<keyword evidence="2" id="KW-0813">Transport</keyword>
<dbReference type="GO" id="GO:0005524">
    <property type="term" value="F:ATP binding"/>
    <property type="evidence" value="ECO:0007669"/>
    <property type="project" value="UniProtKB-KW"/>
</dbReference>
<proteinExistence type="predicted"/>
<keyword evidence="3" id="KW-1003">Cell membrane</keyword>
<dbReference type="GO" id="GO:0005886">
    <property type="term" value="C:plasma membrane"/>
    <property type="evidence" value="ECO:0007669"/>
    <property type="project" value="UniProtKB-SubCell"/>
</dbReference>
<name>A0A517U0Q2_9BACT</name>
<evidence type="ECO:0000256" key="2">
    <source>
        <dbReference type="ARBA" id="ARBA00022448"/>
    </source>
</evidence>
<evidence type="ECO:0000256" key="6">
    <source>
        <dbReference type="ARBA" id="ARBA00022741"/>
    </source>
</evidence>
<dbReference type="InterPro" id="IPR027417">
    <property type="entry name" value="P-loop_NTPase"/>
</dbReference>